<sequence length="252" mass="28788">MNTFSFSRLNLYQTCPRRFYYKYVLELDDPPGEAAILGKTVHKAIELVLNGRSFDDAVLTACMEEAELMLDKQEIERMVQTAMNTLPMFPGKPTGVEQYFLEKLTEQSELFPGMVIPETKIQGYIDLAYKNRTLPAILDWKTNRQPYPVNHTWQIPLYASIIMEQEKAEAVEGVLVFLRTGQIFKQIISKEMAKMAMGWAARLAGEINIKLYHLNTDRADPLASFNSQPSTACGHCPWSYLCLKTDEDKKVC</sequence>
<evidence type="ECO:0000259" key="8">
    <source>
        <dbReference type="Pfam" id="PF12705"/>
    </source>
</evidence>
<evidence type="ECO:0000313" key="10">
    <source>
        <dbReference type="Proteomes" id="UP000515847"/>
    </source>
</evidence>
<evidence type="ECO:0000313" key="9">
    <source>
        <dbReference type="EMBL" id="QNB45430.1"/>
    </source>
</evidence>
<dbReference type="RefSeq" id="WP_034423065.1">
    <property type="nucleotide sequence ID" value="NZ_CP045798.1"/>
</dbReference>
<organism evidence="9 10">
    <name type="scientific">Thermanaerosceptrum fracticalcis</name>
    <dbReference type="NCBI Taxonomy" id="1712410"/>
    <lineage>
        <taxon>Bacteria</taxon>
        <taxon>Bacillati</taxon>
        <taxon>Bacillota</taxon>
        <taxon>Clostridia</taxon>
        <taxon>Eubacteriales</taxon>
        <taxon>Peptococcaceae</taxon>
        <taxon>Thermanaerosceptrum</taxon>
    </lineage>
</organism>
<keyword evidence="1" id="KW-0547">Nucleotide-binding</keyword>
<dbReference type="InterPro" id="IPR051827">
    <property type="entry name" value="Cas4_exonuclease"/>
</dbReference>
<dbReference type="GO" id="GO:0016787">
    <property type="term" value="F:hydrolase activity"/>
    <property type="evidence" value="ECO:0007669"/>
    <property type="project" value="UniProtKB-KW"/>
</dbReference>
<reference evidence="9 10" key="1">
    <citation type="journal article" date="2019" name="Front. Microbiol.">
        <title>Thermoanaerosceptrum fracticalcis gen. nov. sp. nov., a Novel Fumarate-Fermenting Microorganism From a Deep Fractured Carbonate Aquifer of the US Great Basin.</title>
        <authorList>
            <person name="Hamilton-Brehm S.D."/>
            <person name="Stewart L.E."/>
            <person name="Zavarin M."/>
            <person name="Caldwell M."/>
            <person name="Lawson P.A."/>
            <person name="Onstott T.C."/>
            <person name="Grzymski J."/>
            <person name="Neveux I."/>
            <person name="Lollar B.S."/>
            <person name="Russell C.E."/>
            <person name="Moser D.P."/>
        </authorList>
    </citation>
    <scope>NUCLEOTIDE SEQUENCE [LARGE SCALE GENOMIC DNA]</scope>
    <source>
        <strain evidence="9 10">DRI-13</strain>
    </source>
</reference>
<gene>
    <name evidence="9" type="ORF">BR63_03315</name>
</gene>
<dbReference type="EMBL" id="CP045798">
    <property type="protein sequence ID" value="QNB45430.1"/>
    <property type="molecule type" value="Genomic_DNA"/>
</dbReference>
<evidence type="ECO:0000256" key="4">
    <source>
        <dbReference type="ARBA" id="ARBA00022806"/>
    </source>
</evidence>
<evidence type="ECO:0000256" key="3">
    <source>
        <dbReference type="ARBA" id="ARBA00022801"/>
    </source>
</evidence>
<keyword evidence="3" id="KW-0378">Hydrolase</keyword>
<dbReference type="AlphaFoldDB" id="A0A7G6E026"/>
<keyword evidence="5" id="KW-0067">ATP-binding</keyword>
<keyword evidence="4" id="KW-0347">Helicase</keyword>
<keyword evidence="2" id="KW-0227">DNA damage</keyword>
<name>A0A7G6E026_THEFR</name>
<dbReference type="GO" id="GO:0004386">
    <property type="term" value="F:helicase activity"/>
    <property type="evidence" value="ECO:0007669"/>
    <property type="project" value="UniProtKB-KW"/>
</dbReference>
<dbReference type="GO" id="GO:0006281">
    <property type="term" value="P:DNA repair"/>
    <property type="evidence" value="ECO:0007669"/>
    <property type="project" value="UniProtKB-KW"/>
</dbReference>
<dbReference type="Pfam" id="PF12705">
    <property type="entry name" value="PDDEXK_1"/>
    <property type="match status" value="1"/>
</dbReference>
<dbReference type="GO" id="GO:0005524">
    <property type="term" value="F:ATP binding"/>
    <property type="evidence" value="ECO:0007669"/>
    <property type="project" value="UniProtKB-KW"/>
</dbReference>
<keyword evidence="6" id="KW-0238">DNA-binding</keyword>
<evidence type="ECO:0000256" key="2">
    <source>
        <dbReference type="ARBA" id="ARBA00022763"/>
    </source>
</evidence>
<dbReference type="PANTHER" id="PTHR36531:SF2">
    <property type="entry name" value="CRISPR-ASSOCIATED EXONUCLEASE CAS4"/>
    <property type="match status" value="1"/>
</dbReference>
<keyword evidence="7" id="KW-0234">DNA repair</keyword>
<dbReference type="KEGG" id="tfr:BR63_03315"/>
<dbReference type="Gene3D" id="3.90.320.10">
    <property type="match status" value="1"/>
</dbReference>
<evidence type="ECO:0000256" key="7">
    <source>
        <dbReference type="ARBA" id="ARBA00023204"/>
    </source>
</evidence>
<keyword evidence="10" id="KW-1185">Reference proteome</keyword>
<dbReference type="GO" id="GO:0003677">
    <property type="term" value="F:DNA binding"/>
    <property type="evidence" value="ECO:0007669"/>
    <property type="project" value="UniProtKB-KW"/>
</dbReference>
<protein>
    <recommendedName>
        <fullName evidence="8">PD-(D/E)XK endonuclease-like domain-containing protein</fullName>
    </recommendedName>
</protein>
<dbReference type="OrthoDB" id="9758506at2"/>
<dbReference type="Proteomes" id="UP000515847">
    <property type="component" value="Chromosome"/>
</dbReference>
<evidence type="ECO:0000256" key="5">
    <source>
        <dbReference type="ARBA" id="ARBA00022840"/>
    </source>
</evidence>
<dbReference type="InterPro" id="IPR011604">
    <property type="entry name" value="PDDEXK-like_dom_sf"/>
</dbReference>
<dbReference type="InterPro" id="IPR011335">
    <property type="entry name" value="Restrct_endonuc-II-like"/>
</dbReference>
<evidence type="ECO:0000256" key="1">
    <source>
        <dbReference type="ARBA" id="ARBA00022741"/>
    </source>
</evidence>
<dbReference type="SUPFAM" id="SSF52980">
    <property type="entry name" value="Restriction endonuclease-like"/>
    <property type="match status" value="1"/>
</dbReference>
<dbReference type="InterPro" id="IPR038726">
    <property type="entry name" value="PDDEXK_AddAB-type"/>
</dbReference>
<dbReference type="PANTHER" id="PTHR36531">
    <property type="entry name" value="CRISPR-ASSOCIATED EXONUCLEASE CAS4"/>
    <property type="match status" value="1"/>
</dbReference>
<proteinExistence type="predicted"/>
<evidence type="ECO:0000256" key="6">
    <source>
        <dbReference type="ARBA" id="ARBA00023125"/>
    </source>
</evidence>
<accession>A0A7G6E026</accession>
<feature type="domain" description="PD-(D/E)XK endonuclease-like" evidence="8">
    <location>
        <begin position="3"/>
        <end position="242"/>
    </location>
</feature>